<comment type="caution">
    <text evidence="13">The sequence shown here is derived from an EMBL/GenBank/DDBJ whole genome shotgun (WGS) entry which is preliminary data.</text>
</comment>
<dbReference type="PANTHER" id="PTHR31392:SF1">
    <property type="entry name" value="ALPHA-1,3-MANNOSYLTRANSFERASE MNN1-RELATED"/>
    <property type="match status" value="1"/>
</dbReference>
<evidence type="ECO:0000256" key="7">
    <source>
        <dbReference type="ARBA" id="ARBA00022968"/>
    </source>
</evidence>
<dbReference type="Proteomes" id="UP000449547">
    <property type="component" value="Unassembled WGS sequence"/>
</dbReference>
<evidence type="ECO:0000256" key="4">
    <source>
        <dbReference type="ARBA" id="ARBA00022676"/>
    </source>
</evidence>
<evidence type="ECO:0000256" key="8">
    <source>
        <dbReference type="ARBA" id="ARBA00022989"/>
    </source>
</evidence>
<dbReference type="GO" id="GO:0046354">
    <property type="term" value="P:mannan biosynthetic process"/>
    <property type="evidence" value="ECO:0007669"/>
    <property type="project" value="UniProtKB-ARBA"/>
</dbReference>
<keyword evidence="8" id="KW-1133">Transmembrane helix</keyword>
<evidence type="ECO:0000256" key="1">
    <source>
        <dbReference type="ARBA" id="ARBA00004323"/>
    </source>
</evidence>
<dbReference type="AlphaFoldDB" id="A0A642UGW6"/>
<organism evidence="13 14">
    <name type="scientific">Diutina rugosa</name>
    <name type="common">Yeast</name>
    <name type="synonym">Candida rugosa</name>
    <dbReference type="NCBI Taxonomy" id="5481"/>
    <lineage>
        <taxon>Eukaryota</taxon>
        <taxon>Fungi</taxon>
        <taxon>Dikarya</taxon>
        <taxon>Ascomycota</taxon>
        <taxon>Saccharomycotina</taxon>
        <taxon>Pichiomycetes</taxon>
        <taxon>Debaryomycetaceae</taxon>
        <taxon>Diutina</taxon>
    </lineage>
</organism>
<dbReference type="InterPro" id="IPR029044">
    <property type="entry name" value="Nucleotide-diphossugar_trans"/>
</dbReference>
<evidence type="ECO:0000256" key="2">
    <source>
        <dbReference type="ARBA" id="ARBA00004922"/>
    </source>
</evidence>
<dbReference type="GO" id="GO:0000139">
    <property type="term" value="C:Golgi membrane"/>
    <property type="evidence" value="ECO:0007669"/>
    <property type="project" value="UniProtKB-SubCell"/>
</dbReference>
<dbReference type="GO" id="GO:0000033">
    <property type="term" value="F:alpha-1,3-mannosyltransferase activity"/>
    <property type="evidence" value="ECO:0007669"/>
    <property type="project" value="TreeGrafter"/>
</dbReference>
<evidence type="ECO:0000256" key="11">
    <source>
        <dbReference type="ARBA" id="ARBA00023180"/>
    </source>
</evidence>
<sequence length="563" mass="64634">MIWLAVLCAVVSFLSSTSSPNRWHSDVDSSPVVTPVAGVNDTSGYKGLDQQVRSLERFKRLSPETRCRAYFERLAPLPTSFESIDNVTEVITATRIYNRCYLDGYSSEKPSRGLEKTVYPWITGKVPHVENWQREVVREFPPVPTDETFWPHWLNQTEGRGIVITLGDRHMHDLAGLIRVLRVLNNTLPIEVVNYEPISNYTTQLIAYLATTSDVQGTQQRVSFVNATASINPKLEHQLNGWGRKTLAVLFSTFSEVMLLDCDTVFVQQPHKLFDHPGYGETGTLFFLDRSTNVVRDKHVMPNLQRSAPSVWDQVAFDIPPWTNRTYNTSYYKYGHNERLEAGVVLVDKKRKFSSMLMTAQGFRTNPLTQWSHGEKEYFWLGPTLNGDESYSWAGDRAGMIGPRISGDERTHPHEDIVEVCGMQVAHFINKELFWFNGGFHAKGANMKGDWTEEMWTDRERYKDLNLEEFIEAGKRPFKITHGLIPPHDIERGGEKVMFAYNEDNYPNAGLRISYKPWLWCGYSVSGSGDNSMYGTVIEMTEDQTRWYDFIGRVWDDKYVPKN</sequence>
<dbReference type="Pfam" id="PF11051">
    <property type="entry name" value="Mannosyl_trans3"/>
    <property type="match status" value="1"/>
</dbReference>
<evidence type="ECO:0000256" key="6">
    <source>
        <dbReference type="ARBA" id="ARBA00022692"/>
    </source>
</evidence>
<keyword evidence="12" id="KW-0732">Signal</keyword>
<comment type="pathway">
    <text evidence="2">Protein modification; protein glycosylation.</text>
</comment>
<evidence type="ECO:0008006" key="15">
    <source>
        <dbReference type="Google" id="ProtNLM"/>
    </source>
</evidence>
<evidence type="ECO:0000256" key="5">
    <source>
        <dbReference type="ARBA" id="ARBA00022679"/>
    </source>
</evidence>
<reference evidence="13 14" key="1">
    <citation type="submission" date="2019-07" db="EMBL/GenBank/DDBJ databases">
        <title>Genome assembly of two rare yeast pathogens: Diutina rugosa and Trichomonascus ciferrii.</title>
        <authorList>
            <person name="Mixao V."/>
            <person name="Saus E."/>
            <person name="Hansen A."/>
            <person name="Lass-Flor C."/>
            <person name="Gabaldon T."/>
        </authorList>
    </citation>
    <scope>NUCLEOTIDE SEQUENCE [LARGE SCALE GENOMIC DNA]</scope>
    <source>
        <strain evidence="13 14">CBS 613</strain>
    </source>
</reference>
<dbReference type="VEuPathDB" id="FungiDB:DIURU_005150"/>
<evidence type="ECO:0000256" key="3">
    <source>
        <dbReference type="ARBA" id="ARBA00009105"/>
    </source>
</evidence>
<evidence type="ECO:0000313" key="13">
    <source>
        <dbReference type="EMBL" id="KAA8897551.1"/>
    </source>
</evidence>
<dbReference type="GO" id="GO:0006493">
    <property type="term" value="P:protein O-linked glycosylation"/>
    <property type="evidence" value="ECO:0007669"/>
    <property type="project" value="TreeGrafter"/>
</dbReference>
<dbReference type="InterPro" id="IPR022751">
    <property type="entry name" value="Alpha_mannosyltransferase"/>
</dbReference>
<name>A0A642UGW6_DIURU</name>
<keyword evidence="6" id="KW-0812">Transmembrane</keyword>
<comment type="subcellular location">
    <subcellularLocation>
        <location evidence="1">Golgi apparatus membrane</location>
        <topology evidence="1">Single-pass type II membrane protein</topology>
    </subcellularLocation>
</comment>
<keyword evidence="4" id="KW-0328">Glycosyltransferase</keyword>
<keyword evidence="5" id="KW-0808">Transferase</keyword>
<dbReference type="PANTHER" id="PTHR31392">
    <property type="entry name" value="ALPHA-1,3-MANNOSYLTRANSFERASE MNN1-RELATED"/>
    <property type="match status" value="1"/>
</dbReference>
<dbReference type="SUPFAM" id="SSF53448">
    <property type="entry name" value="Nucleotide-diphospho-sugar transferases"/>
    <property type="match status" value="1"/>
</dbReference>
<keyword evidence="10" id="KW-0472">Membrane</keyword>
<dbReference type="GeneID" id="54783801"/>
<accession>A0A642UGW6</accession>
<comment type="similarity">
    <text evidence="3">Belongs to the MNN1/MNT family.</text>
</comment>
<keyword evidence="14" id="KW-1185">Reference proteome</keyword>
<keyword evidence="7" id="KW-0735">Signal-anchor</keyword>
<feature type="signal peptide" evidence="12">
    <location>
        <begin position="1"/>
        <end position="16"/>
    </location>
</feature>
<evidence type="ECO:0000256" key="10">
    <source>
        <dbReference type="ARBA" id="ARBA00023136"/>
    </source>
</evidence>
<protein>
    <recommendedName>
        <fullName evidence="15">Glycosyltransferase family 71 protein</fullName>
    </recommendedName>
</protein>
<feature type="chain" id="PRO_5025049978" description="Glycosyltransferase family 71 protein" evidence="12">
    <location>
        <begin position="17"/>
        <end position="563"/>
    </location>
</feature>
<dbReference type="RefSeq" id="XP_034010026.1">
    <property type="nucleotide sequence ID" value="XM_034158101.1"/>
</dbReference>
<dbReference type="OMA" id="CEMYTIC"/>
<evidence type="ECO:0000313" key="14">
    <source>
        <dbReference type="Proteomes" id="UP000449547"/>
    </source>
</evidence>
<keyword evidence="9" id="KW-0333">Golgi apparatus</keyword>
<gene>
    <name evidence="13" type="ORF">DIURU_005150</name>
</gene>
<evidence type="ECO:0000256" key="9">
    <source>
        <dbReference type="ARBA" id="ARBA00023034"/>
    </source>
</evidence>
<evidence type="ECO:0000256" key="12">
    <source>
        <dbReference type="SAM" id="SignalP"/>
    </source>
</evidence>
<keyword evidence="11" id="KW-0325">Glycoprotein</keyword>
<dbReference type="OrthoDB" id="430354at2759"/>
<proteinExistence type="inferred from homology"/>
<dbReference type="EMBL" id="SWFT01000155">
    <property type="protein sequence ID" value="KAA8897551.1"/>
    <property type="molecule type" value="Genomic_DNA"/>
</dbReference>